<dbReference type="EMBL" id="JACHBK010000006">
    <property type="protein sequence ID" value="MBB5536270.1"/>
    <property type="molecule type" value="Genomic_DNA"/>
</dbReference>
<accession>A0A7W8X7H6</accession>
<gene>
    <name evidence="2" type="ORF">GGD55_002977</name>
</gene>
<organism evidence="2 3">
    <name type="scientific">Rhizobium giardinii</name>
    <dbReference type="NCBI Taxonomy" id="56731"/>
    <lineage>
        <taxon>Bacteria</taxon>
        <taxon>Pseudomonadati</taxon>
        <taxon>Pseudomonadota</taxon>
        <taxon>Alphaproteobacteria</taxon>
        <taxon>Hyphomicrobiales</taxon>
        <taxon>Rhizobiaceae</taxon>
        <taxon>Rhizobium/Agrobacterium group</taxon>
        <taxon>Rhizobium</taxon>
    </lineage>
</organism>
<reference evidence="2 3" key="1">
    <citation type="submission" date="2020-08" db="EMBL/GenBank/DDBJ databases">
        <title>Genomic Encyclopedia of Type Strains, Phase IV (KMG-V): Genome sequencing to study the core and pangenomes of soil and plant-associated prokaryotes.</title>
        <authorList>
            <person name="Whitman W."/>
        </authorList>
    </citation>
    <scope>NUCLEOTIDE SEQUENCE [LARGE SCALE GENOMIC DNA]</scope>
    <source>
        <strain evidence="2 3">SEMIA 4084</strain>
    </source>
</reference>
<dbReference type="InterPro" id="IPR010680">
    <property type="entry name" value="TraH_2"/>
</dbReference>
<sequence length="211" mass="22279">MVDAALIKECADPGLKPAIVEKFIAAAGSDDPLTVTVHAGKRVVLVPKPATPEAAMDLIRQNIGRNVVRVGITQYPAGLGVLEAGALKPDLVDACANLRMGTALFAKVYRIVLKWYGNPTGKQAEDQVFEDAILAWQSGYFEGEAVFRTPDAGEADAGTDRSGESKTEKSIAEKAEVPVADDRSEPVPDRPPDADPNKAGTRVDLSGIGAK</sequence>
<evidence type="ECO:0000313" key="3">
    <source>
        <dbReference type="Proteomes" id="UP000585507"/>
    </source>
</evidence>
<dbReference type="Proteomes" id="UP000585507">
    <property type="component" value="Unassembled WGS sequence"/>
</dbReference>
<dbReference type="Pfam" id="PF06871">
    <property type="entry name" value="TraH_2"/>
    <property type="match status" value="1"/>
</dbReference>
<dbReference type="AlphaFoldDB" id="A0A7W8X7H6"/>
<keyword evidence="3" id="KW-1185">Reference proteome</keyword>
<evidence type="ECO:0000256" key="1">
    <source>
        <dbReference type="SAM" id="MobiDB-lite"/>
    </source>
</evidence>
<comment type="caution">
    <text evidence="2">The sequence shown here is derived from an EMBL/GenBank/DDBJ whole genome shotgun (WGS) entry which is preliminary data.</text>
</comment>
<proteinExistence type="predicted"/>
<feature type="compositionally biased region" description="Basic and acidic residues" evidence="1">
    <location>
        <begin position="158"/>
        <end position="196"/>
    </location>
</feature>
<dbReference type="RefSeq" id="WP_018328969.1">
    <property type="nucleotide sequence ID" value="NZ_JACHBK010000006.1"/>
</dbReference>
<evidence type="ECO:0000313" key="2">
    <source>
        <dbReference type="EMBL" id="MBB5536270.1"/>
    </source>
</evidence>
<dbReference type="NCBIfam" id="NF010417">
    <property type="entry name" value="PRK13843.1"/>
    <property type="match status" value="1"/>
</dbReference>
<evidence type="ECO:0008006" key="4">
    <source>
        <dbReference type="Google" id="ProtNLM"/>
    </source>
</evidence>
<protein>
    <recommendedName>
        <fullName evidence="4">Conjugal transfer protein TraH</fullName>
    </recommendedName>
</protein>
<feature type="region of interest" description="Disordered" evidence="1">
    <location>
        <begin position="151"/>
        <end position="211"/>
    </location>
</feature>
<name>A0A7W8X7H6_9HYPH</name>